<feature type="region of interest" description="Disordered" evidence="1">
    <location>
        <begin position="23"/>
        <end position="53"/>
    </location>
</feature>
<sequence length="187" mass="19728">MTSRAPALASLALAALLLSGCTATQSQTAEPTPAPEETQIPEEITGQPGDPLTAEEAKQLNGQRGTLRPYEKSDGSYVIIDVKQPLPEPVKQEVAESIGSVENTVGSSGQKILEESASTGKTIILVRQLQTSNDAGQNITTWASMCDARGFPLGIQGGSAEAVIAQIQPWVDSQRDPGQYEIIVVNN</sequence>
<proteinExistence type="predicted"/>
<evidence type="ECO:0000313" key="4">
    <source>
        <dbReference type="Proteomes" id="UP001321543"/>
    </source>
</evidence>
<dbReference type="PROSITE" id="PS51257">
    <property type="entry name" value="PROKAR_LIPOPROTEIN"/>
    <property type="match status" value="1"/>
</dbReference>
<evidence type="ECO:0000256" key="2">
    <source>
        <dbReference type="SAM" id="SignalP"/>
    </source>
</evidence>
<evidence type="ECO:0000256" key="1">
    <source>
        <dbReference type="SAM" id="MobiDB-lite"/>
    </source>
</evidence>
<reference evidence="4" key="1">
    <citation type="journal article" date="2019" name="Int. J. Syst. Evol. Microbiol.">
        <title>The Global Catalogue of Microorganisms (GCM) 10K type strain sequencing project: providing services to taxonomists for standard genome sequencing and annotation.</title>
        <authorList>
            <consortium name="The Broad Institute Genomics Platform"/>
            <consortium name="The Broad Institute Genome Sequencing Center for Infectious Disease"/>
            <person name="Wu L."/>
            <person name="Ma J."/>
        </authorList>
    </citation>
    <scope>NUCLEOTIDE SEQUENCE [LARGE SCALE GENOMIC DNA]</scope>
    <source>
        <strain evidence="4">NBRC 106310</strain>
    </source>
</reference>
<name>A0ABN6X734_9MICO</name>
<dbReference type="EMBL" id="AP027728">
    <property type="protein sequence ID" value="BDZ39918.1"/>
    <property type="molecule type" value="Genomic_DNA"/>
</dbReference>
<accession>A0ABN6X734</accession>
<evidence type="ECO:0000313" key="3">
    <source>
        <dbReference type="EMBL" id="BDZ39918.1"/>
    </source>
</evidence>
<evidence type="ECO:0008006" key="5">
    <source>
        <dbReference type="Google" id="ProtNLM"/>
    </source>
</evidence>
<organism evidence="3 4">
    <name type="scientific">Microbacterium suwonense</name>
    <dbReference type="NCBI Taxonomy" id="683047"/>
    <lineage>
        <taxon>Bacteria</taxon>
        <taxon>Bacillati</taxon>
        <taxon>Actinomycetota</taxon>
        <taxon>Actinomycetes</taxon>
        <taxon>Micrococcales</taxon>
        <taxon>Microbacteriaceae</taxon>
        <taxon>Microbacterium</taxon>
    </lineage>
</organism>
<keyword evidence="2" id="KW-0732">Signal</keyword>
<dbReference type="RefSeq" id="WP_286300369.1">
    <property type="nucleotide sequence ID" value="NZ_AP027728.1"/>
</dbReference>
<feature type="signal peptide" evidence="2">
    <location>
        <begin position="1"/>
        <end position="28"/>
    </location>
</feature>
<dbReference type="Proteomes" id="UP001321543">
    <property type="component" value="Chromosome"/>
</dbReference>
<feature type="chain" id="PRO_5047002644" description="Lipoprotein" evidence="2">
    <location>
        <begin position="29"/>
        <end position="187"/>
    </location>
</feature>
<protein>
    <recommendedName>
        <fullName evidence="5">Lipoprotein</fullName>
    </recommendedName>
</protein>
<keyword evidence="4" id="KW-1185">Reference proteome</keyword>
<gene>
    <name evidence="3" type="ORF">GCM10025863_25320</name>
</gene>